<name>A0A5E4VP35_9BURK</name>
<gene>
    <name evidence="2" type="ORF">PCE31107_02729</name>
</gene>
<dbReference type="Gene3D" id="3.50.30.40">
    <property type="entry name" value="Ribonuclease E inhibitor RraA/RraA-like"/>
    <property type="match status" value="1"/>
</dbReference>
<dbReference type="InterPro" id="IPR005493">
    <property type="entry name" value="RraA/RraA-like"/>
</dbReference>
<dbReference type="Pfam" id="PF03737">
    <property type="entry name" value="RraA-like"/>
    <property type="match status" value="1"/>
</dbReference>
<evidence type="ECO:0000313" key="2">
    <source>
        <dbReference type="EMBL" id="VVE12765.1"/>
    </source>
</evidence>
<dbReference type="EMBL" id="CABPRY010000005">
    <property type="protein sequence ID" value="VVE12765.1"/>
    <property type="molecule type" value="Genomic_DNA"/>
</dbReference>
<evidence type="ECO:0000256" key="1">
    <source>
        <dbReference type="PIRSR" id="PIRSR605493-1"/>
    </source>
</evidence>
<protein>
    <submittedName>
        <fullName evidence="2">Uncharacterized protein</fullName>
    </submittedName>
</protein>
<reference evidence="2 3" key="1">
    <citation type="submission" date="2019-08" db="EMBL/GenBank/DDBJ databases">
        <authorList>
            <person name="Peeters C."/>
        </authorList>
    </citation>
    <scope>NUCLEOTIDE SEQUENCE [LARGE SCALE GENOMIC DNA]</scope>
    <source>
        <strain evidence="2 3">LMG 31107</strain>
    </source>
</reference>
<feature type="binding site" evidence="1">
    <location>
        <position position="80"/>
    </location>
    <ligand>
        <name>Mg(2+)</name>
        <dbReference type="ChEBI" id="CHEBI:18420"/>
    </ligand>
</feature>
<evidence type="ECO:0000313" key="3">
    <source>
        <dbReference type="Proteomes" id="UP000396788"/>
    </source>
</evidence>
<accession>A0A5E4VP35</accession>
<proteinExistence type="predicted"/>
<dbReference type="InterPro" id="IPR036704">
    <property type="entry name" value="RraA/RraA-like_sf"/>
</dbReference>
<keyword evidence="1" id="KW-0479">Metal-binding</keyword>
<sequence>MSGKRYTDEFKPFVGSALPLTAAAHEIFAVHAATRFASPGDVMAVATNNNSIAAVVGERTVELLKSKGIVAVVTDGVVRD</sequence>
<dbReference type="Proteomes" id="UP000396788">
    <property type="component" value="Unassembled WGS sequence"/>
</dbReference>
<dbReference type="SUPFAM" id="SSF89562">
    <property type="entry name" value="RraA-like"/>
    <property type="match status" value="1"/>
</dbReference>
<organism evidence="2 3">
    <name type="scientific">Pandoraea cepalis</name>
    <dbReference type="NCBI Taxonomy" id="2508294"/>
    <lineage>
        <taxon>Bacteria</taxon>
        <taxon>Pseudomonadati</taxon>
        <taxon>Pseudomonadota</taxon>
        <taxon>Betaproteobacteria</taxon>
        <taxon>Burkholderiales</taxon>
        <taxon>Burkholderiaceae</taxon>
        <taxon>Pandoraea</taxon>
    </lineage>
</organism>
<comment type="cofactor">
    <cofactor evidence="1">
        <name>Mg(2+)</name>
        <dbReference type="ChEBI" id="CHEBI:18420"/>
    </cofactor>
</comment>
<dbReference type="RefSeq" id="WP_150609011.1">
    <property type="nucleotide sequence ID" value="NZ_CABPRY010000005.1"/>
</dbReference>
<feature type="binding site" evidence="1">
    <location>
        <position position="79"/>
    </location>
    <ligand>
        <name>substrate</name>
    </ligand>
</feature>
<dbReference type="AlphaFoldDB" id="A0A5E4VP35"/>
<keyword evidence="1" id="KW-0460">Magnesium</keyword>
<dbReference type="GO" id="GO:0046872">
    <property type="term" value="F:metal ion binding"/>
    <property type="evidence" value="ECO:0007669"/>
    <property type="project" value="UniProtKB-KW"/>
</dbReference>